<dbReference type="PANTHER" id="PTHR42738">
    <property type="entry name" value="HYDROXYMETHYLGLUTARYL-COA LYASE"/>
    <property type="match status" value="1"/>
</dbReference>
<keyword evidence="8" id="KW-1185">Reference proteome</keyword>
<evidence type="ECO:0000256" key="3">
    <source>
        <dbReference type="ARBA" id="ARBA00022723"/>
    </source>
</evidence>
<dbReference type="Proteomes" id="UP000575083">
    <property type="component" value="Unassembled WGS sequence"/>
</dbReference>
<keyword evidence="2 5" id="KW-0808">Transferase</keyword>
<keyword evidence="3" id="KW-0479">Metal-binding</keyword>
<dbReference type="InterPro" id="IPR013785">
    <property type="entry name" value="Aldolase_TIM"/>
</dbReference>
<keyword evidence="4 7" id="KW-0456">Lyase</keyword>
<dbReference type="FunFam" id="3.20.20.70:FF:000071">
    <property type="entry name" value="Hydroxymethylglutaryl-CoA lyase"/>
    <property type="match status" value="1"/>
</dbReference>
<reference evidence="7 8" key="1">
    <citation type="submission" date="2020-08" db="EMBL/GenBank/DDBJ databases">
        <title>Functional genomics of gut bacteria from endangered species of beetles.</title>
        <authorList>
            <person name="Carlos-Shanley C."/>
        </authorList>
    </citation>
    <scope>NUCLEOTIDE SEQUENCE [LARGE SCALE GENOMIC DNA]</scope>
    <source>
        <strain evidence="7 8">S00198</strain>
    </source>
</reference>
<dbReference type="PANTHER" id="PTHR42738:SF7">
    <property type="entry name" value="HYDROXYMETHYLGLUTARYL-COA LYASE"/>
    <property type="match status" value="1"/>
</dbReference>
<dbReference type="CDD" id="cd07938">
    <property type="entry name" value="DRE_TIM_HMGL"/>
    <property type="match status" value="1"/>
</dbReference>
<dbReference type="GO" id="GO:0006552">
    <property type="term" value="P:L-leucine catabolic process"/>
    <property type="evidence" value="ECO:0007669"/>
    <property type="project" value="TreeGrafter"/>
</dbReference>
<dbReference type="Gene3D" id="3.20.20.70">
    <property type="entry name" value="Aldolase class I"/>
    <property type="match status" value="1"/>
</dbReference>
<dbReference type="RefSeq" id="WP_184865097.1">
    <property type="nucleotide sequence ID" value="NZ_JACHLK010000022.1"/>
</dbReference>
<dbReference type="GO" id="GO:0004419">
    <property type="term" value="F:hydroxymethylglutaryl-CoA lyase activity"/>
    <property type="evidence" value="ECO:0007669"/>
    <property type="project" value="UniProtKB-EC"/>
</dbReference>
<evidence type="ECO:0000259" key="6">
    <source>
        <dbReference type="PROSITE" id="PS50991"/>
    </source>
</evidence>
<feature type="domain" description="Pyruvate carboxyltransferase" evidence="6">
    <location>
        <begin position="18"/>
        <end position="285"/>
    </location>
</feature>
<evidence type="ECO:0000256" key="1">
    <source>
        <dbReference type="ARBA" id="ARBA00009405"/>
    </source>
</evidence>
<protein>
    <submittedName>
        <fullName evidence="7">Hydroxymethylglutaryl-CoA lyase</fullName>
        <ecNumber evidence="7">4.1.3.4</ecNumber>
    </submittedName>
</protein>
<dbReference type="InterPro" id="IPR000891">
    <property type="entry name" value="PYR_CT"/>
</dbReference>
<evidence type="ECO:0000313" key="8">
    <source>
        <dbReference type="Proteomes" id="UP000575083"/>
    </source>
</evidence>
<comment type="similarity">
    <text evidence="5">Belongs to the alpha-IPM synthase/homocitrate synthase family.</text>
</comment>
<dbReference type="GO" id="GO:0046872">
    <property type="term" value="F:metal ion binding"/>
    <property type="evidence" value="ECO:0007669"/>
    <property type="project" value="UniProtKB-KW"/>
</dbReference>
<dbReference type="SUPFAM" id="SSF51569">
    <property type="entry name" value="Aldolase"/>
    <property type="match status" value="1"/>
</dbReference>
<dbReference type="GO" id="GO:0046912">
    <property type="term" value="F:acyltransferase activity, acyl groups converted into alkyl on transfer"/>
    <property type="evidence" value="ECO:0007669"/>
    <property type="project" value="InterPro"/>
</dbReference>
<evidence type="ECO:0000256" key="4">
    <source>
        <dbReference type="ARBA" id="ARBA00023239"/>
    </source>
</evidence>
<dbReference type="InterPro" id="IPR043594">
    <property type="entry name" value="HMGL"/>
</dbReference>
<name>A0A7X0PKQ0_9BURK</name>
<comment type="caution">
    <text evidence="7">The sequence shown here is derived from an EMBL/GenBank/DDBJ whole genome shotgun (WGS) entry which is preliminary data.</text>
</comment>
<dbReference type="Pfam" id="PF00682">
    <property type="entry name" value="HMGL-like"/>
    <property type="match status" value="1"/>
</dbReference>
<accession>A0A7X0PKQ0</accession>
<dbReference type="InterPro" id="IPR002034">
    <property type="entry name" value="AIPM/Hcit_synth_CS"/>
</dbReference>
<evidence type="ECO:0000313" key="7">
    <source>
        <dbReference type="EMBL" id="MBB6563750.1"/>
    </source>
</evidence>
<dbReference type="PROSITE" id="PS00815">
    <property type="entry name" value="AIPM_HOMOCIT_SYNTH_1"/>
    <property type="match status" value="1"/>
</dbReference>
<organism evidence="7 8">
    <name type="scientific">Acidovorax soli</name>
    <dbReference type="NCBI Taxonomy" id="592050"/>
    <lineage>
        <taxon>Bacteria</taxon>
        <taxon>Pseudomonadati</taxon>
        <taxon>Pseudomonadota</taxon>
        <taxon>Betaproteobacteria</taxon>
        <taxon>Burkholderiales</taxon>
        <taxon>Comamonadaceae</taxon>
        <taxon>Acidovorax</taxon>
    </lineage>
</organism>
<dbReference type="EMBL" id="JACHLK010000022">
    <property type="protein sequence ID" value="MBB6563750.1"/>
    <property type="molecule type" value="Genomic_DNA"/>
</dbReference>
<dbReference type="EC" id="4.1.3.4" evidence="7"/>
<comment type="similarity">
    <text evidence="1">Belongs to the HMG-CoA lyase family.</text>
</comment>
<evidence type="ECO:0000256" key="2">
    <source>
        <dbReference type="ARBA" id="ARBA00022679"/>
    </source>
</evidence>
<dbReference type="AlphaFoldDB" id="A0A7X0PKQ0"/>
<dbReference type="NCBIfam" id="NF004283">
    <property type="entry name" value="PRK05692.1"/>
    <property type="match status" value="1"/>
</dbReference>
<dbReference type="PROSITE" id="PS50991">
    <property type="entry name" value="PYR_CT"/>
    <property type="match status" value="1"/>
</dbReference>
<dbReference type="GO" id="GO:0046951">
    <property type="term" value="P:ketone body biosynthetic process"/>
    <property type="evidence" value="ECO:0007669"/>
    <property type="project" value="TreeGrafter"/>
</dbReference>
<gene>
    <name evidence="7" type="ORF">HNP48_006474</name>
</gene>
<evidence type="ECO:0000256" key="5">
    <source>
        <dbReference type="RuleBase" id="RU003523"/>
    </source>
</evidence>
<sequence length="340" mass="35364">MSAAVNTSGVWAGAGRRIHMQEVGLRDGLQMESAFVPTEDKIALANALSDAGLAKIEVTSFTSPTAIPALKDAEVVMREITRRPGTVYTALVPNVRGAERAIESRADELNLVMSASATHNIANLRMTQEHSFAALAQVVATAQAARVAVNVSLSCVFGCPMEGEVAPEAVFGWVQRFVDLGVGGVTLCDTTGMAYPRQVAAITAAARARWPGVEFTLHFHNTRGMGLANVLAAIDAGADRFDASLGGLGGCPYAPGASGNVCSEEIVHALACMGYETGVDLAALVAAAQRLPALIGHDIPSQIAKAGPRLALHPVPADFGAIKERALAREKELAGGTRTT</sequence>
<proteinExistence type="inferred from homology"/>